<dbReference type="GO" id="GO:0005525">
    <property type="term" value="F:GTP binding"/>
    <property type="evidence" value="ECO:0007669"/>
    <property type="project" value="UniProtKB-KW"/>
</dbReference>
<evidence type="ECO:0000256" key="3">
    <source>
        <dbReference type="ARBA" id="ARBA00023134"/>
    </source>
</evidence>
<reference evidence="7" key="1">
    <citation type="submission" date="2025-08" db="UniProtKB">
        <authorList>
            <consortium name="RefSeq"/>
        </authorList>
    </citation>
    <scope>IDENTIFICATION</scope>
</reference>
<keyword evidence="3" id="KW-0342">GTP-binding</keyword>
<dbReference type="KEGG" id="char:105892730"/>
<dbReference type="CDD" id="cd03708">
    <property type="entry name" value="GTPBP_III"/>
    <property type="match status" value="1"/>
</dbReference>
<dbReference type="InterPro" id="IPR009001">
    <property type="entry name" value="Transl_elong_EF1A/Init_IF2_C"/>
</dbReference>
<dbReference type="OrthoDB" id="248233at2759"/>
<dbReference type="RefSeq" id="XP_012674488.1">
    <property type="nucleotide sequence ID" value="XM_012819034.3"/>
</dbReference>
<dbReference type="InterPro" id="IPR035531">
    <property type="entry name" value="GTPBP1-like"/>
</dbReference>
<dbReference type="FunFam" id="2.40.30.10:FF:000014">
    <property type="entry name" value="Probable GTP-binding protein 1"/>
    <property type="match status" value="1"/>
</dbReference>
<dbReference type="Gene3D" id="2.40.30.10">
    <property type="entry name" value="Translation factors"/>
    <property type="match status" value="1"/>
</dbReference>
<organism evidence="6 7">
    <name type="scientific">Clupea harengus</name>
    <name type="common">Atlantic herring</name>
    <dbReference type="NCBI Taxonomy" id="7950"/>
    <lineage>
        <taxon>Eukaryota</taxon>
        <taxon>Metazoa</taxon>
        <taxon>Chordata</taxon>
        <taxon>Craniata</taxon>
        <taxon>Vertebrata</taxon>
        <taxon>Euteleostomi</taxon>
        <taxon>Actinopterygii</taxon>
        <taxon>Neopterygii</taxon>
        <taxon>Teleostei</taxon>
        <taxon>Clupei</taxon>
        <taxon>Clupeiformes</taxon>
        <taxon>Clupeoidei</taxon>
        <taxon>Clupeidae</taxon>
        <taxon>Clupea</taxon>
    </lineage>
</organism>
<dbReference type="GeneID" id="105892730"/>
<sequence>MDTRVSDLFGTSSGYKSSIQGGSSCINNGPGMASKKTCMRNGKKTKNRSSRQLKSSNNPPYLPPEAEEGNIEYKLKLVNPTQYRFEHLATQMKWRLQEGKGEAVYQIGVEDNGMLVGLSEDDMKASLKTLHRMAEKVGADITVLREREVDYDSDTPIPRKIAEVLVRKVPDDQQFLDLRVAVLGNIDSGKSTLLGVLTQGELDNGRGRARLNLFRHLHEIQSGRTSSISFEILGFNSKGEVVNYSESRTAEEICENASKMITFIDLAGHHKYLKTTIFGLTSYCPDFAMLVVSANTGIAGTTREHLGLAMALKVPIFIVVSKVDLCTKGTVERTVRQLERVLKQPGCNKVPMLVHSSDDAVTAAQQFAQCPSITPIFTLSSVSGENLDLLKVFFNILPPLSNSKEQEELMQQLTEFQVDEIYTVPDVGTVVGGTLYSGICREGEELVVGPTDEGQFQKLTVCSIQRNRLACRVLRAGQAATLALGDFDRSLLRKGMVMVSPEMNPTICWVFEAEIVLLFHAKTFHRGFQVTVHVGNVRQTATVEALQGKDELRTGEKAGVLFRFIKHPEYLKVGAKLLFREGATKGIGQVTSLHPVI</sequence>
<name>A0A6P3VKS5_CLUHA</name>
<evidence type="ECO:0000256" key="1">
    <source>
        <dbReference type="ARBA" id="ARBA00007249"/>
    </source>
</evidence>
<dbReference type="PANTHER" id="PTHR43721:SF3">
    <property type="entry name" value="GTP-BINDING PROTEIN 2"/>
    <property type="match status" value="1"/>
</dbReference>
<feature type="compositionally biased region" description="Basic residues" evidence="4">
    <location>
        <begin position="37"/>
        <end position="51"/>
    </location>
</feature>
<comment type="similarity">
    <text evidence="1">Belongs to the TRAFAC class translation factor GTPase superfamily. Classic translation factor GTPase family. EF-Tu/EF-1A subfamily.</text>
</comment>
<gene>
    <name evidence="7" type="primary">gtpbp2a</name>
</gene>
<dbReference type="GO" id="GO:0003924">
    <property type="term" value="F:GTPase activity"/>
    <property type="evidence" value="ECO:0007669"/>
    <property type="project" value="InterPro"/>
</dbReference>
<dbReference type="AlphaFoldDB" id="A0A6P3VKS5"/>
<evidence type="ECO:0000313" key="6">
    <source>
        <dbReference type="Proteomes" id="UP000515152"/>
    </source>
</evidence>
<dbReference type="Pfam" id="PF00009">
    <property type="entry name" value="GTP_EFTU"/>
    <property type="match status" value="1"/>
</dbReference>
<evidence type="ECO:0000259" key="5">
    <source>
        <dbReference type="PROSITE" id="PS51722"/>
    </source>
</evidence>
<dbReference type="CDD" id="cd03694">
    <property type="entry name" value="GTPBP_II"/>
    <property type="match status" value="1"/>
</dbReference>
<dbReference type="PROSITE" id="PS51722">
    <property type="entry name" value="G_TR_2"/>
    <property type="match status" value="1"/>
</dbReference>
<feature type="domain" description="Tr-type G" evidence="5">
    <location>
        <begin position="175"/>
        <end position="403"/>
    </location>
</feature>
<evidence type="ECO:0000256" key="2">
    <source>
        <dbReference type="ARBA" id="ARBA00022741"/>
    </source>
</evidence>
<dbReference type="InterPro" id="IPR009000">
    <property type="entry name" value="Transl_B-barrel_sf"/>
</dbReference>
<dbReference type="SUPFAM" id="SSF50465">
    <property type="entry name" value="EF-Tu/eEF-1alpha/eIF2-gamma C-terminal domain"/>
    <property type="match status" value="1"/>
</dbReference>
<keyword evidence="2" id="KW-0547">Nucleotide-binding</keyword>
<dbReference type="SUPFAM" id="SSF50447">
    <property type="entry name" value="Translation proteins"/>
    <property type="match status" value="1"/>
</dbReference>
<dbReference type="GO" id="GO:0003746">
    <property type="term" value="F:translation elongation factor activity"/>
    <property type="evidence" value="ECO:0007669"/>
    <property type="project" value="TreeGrafter"/>
</dbReference>
<feature type="region of interest" description="Disordered" evidence="4">
    <location>
        <begin position="1"/>
        <end position="67"/>
    </location>
</feature>
<dbReference type="CDD" id="cd04165">
    <property type="entry name" value="GTPBP1_like"/>
    <property type="match status" value="1"/>
</dbReference>
<evidence type="ECO:0000313" key="7">
    <source>
        <dbReference type="RefSeq" id="XP_012674488.1"/>
    </source>
</evidence>
<dbReference type="InterPro" id="IPR027417">
    <property type="entry name" value="P-loop_NTPase"/>
</dbReference>
<dbReference type="InterPro" id="IPR050055">
    <property type="entry name" value="EF-Tu_GTPase"/>
</dbReference>
<dbReference type="InterPro" id="IPR000795">
    <property type="entry name" value="T_Tr_GTP-bd_dom"/>
</dbReference>
<dbReference type="SUPFAM" id="SSF52540">
    <property type="entry name" value="P-loop containing nucleoside triphosphate hydrolases"/>
    <property type="match status" value="1"/>
</dbReference>
<keyword evidence="6" id="KW-1185">Reference proteome</keyword>
<dbReference type="Gene3D" id="3.40.50.300">
    <property type="entry name" value="P-loop containing nucleotide triphosphate hydrolases"/>
    <property type="match status" value="1"/>
</dbReference>
<dbReference type="InterPro" id="IPR004161">
    <property type="entry name" value="EFTu-like_2"/>
</dbReference>
<dbReference type="FunFam" id="3.40.50.300:FF:000091">
    <property type="entry name" value="Probable GTP-binding protein 1"/>
    <property type="match status" value="1"/>
</dbReference>
<dbReference type="CTD" id="799373"/>
<dbReference type="PANTHER" id="PTHR43721">
    <property type="entry name" value="ELONGATION FACTOR TU-RELATED"/>
    <property type="match status" value="1"/>
</dbReference>
<protein>
    <submittedName>
        <fullName evidence="7">GTP-binding protein 2</fullName>
    </submittedName>
</protein>
<accession>A0A6P3VKS5</accession>
<dbReference type="Proteomes" id="UP000515152">
    <property type="component" value="Chromosome 13"/>
</dbReference>
<feature type="compositionally biased region" description="Polar residues" evidence="4">
    <location>
        <begin position="9"/>
        <end position="27"/>
    </location>
</feature>
<proteinExistence type="inferred from homology"/>
<evidence type="ECO:0000256" key="4">
    <source>
        <dbReference type="SAM" id="MobiDB-lite"/>
    </source>
</evidence>
<dbReference type="Pfam" id="PF03144">
    <property type="entry name" value="GTP_EFTU_D2"/>
    <property type="match status" value="1"/>
</dbReference>